<accession>A0A415EWC8</accession>
<dbReference type="InterPro" id="IPR044929">
    <property type="entry name" value="DNA/RNA_non-sp_Endonuclease_sf"/>
</dbReference>
<protein>
    <submittedName>
        <fullName evidence="3">DNA-entry nuclease</fullName>
    </submittedName>
</protein>
<feature type="domain" description="Type VII secretion system protein EssD-like" evidence="2">
    <location>
        <begin position="81"/>
        <end position="213"/>
    </location>
</feature>
<sequence>MAKKKTLIGSVTALLALAAVGFGFLQNNDLFPKQETQQSEVSTPSAKDIRADELAQLTYQGTQTIEVNQNIPEFSEDDLSLENGAWEAYGDLDHLNRATSAEAMLNQSLMPTEKRGDISSVKPTGWRNKQLPNGKYLYNRTHLIGFALAGENANWKNLITGTSQLNNPEMLRLEMDINYYLKQDKNHYVRYSVTPIYRDDELVARGVQMQAQSIGDDKIQFNYYIFNIQDGVTINYADGSSEISNEDMTQPENATSSENNTTTATSQSSETEEKQKEYVDQQGNGLIKGSRSGIYHLPGSKYYEDTTNPKEWFKTIAEAEAAGYRAPK</sequence>
<comment type="caution">
    <text evidence="3">The sequence shown here is derived from an EMBL/GenBank/DDBJ whole genome shotgun (WGS) entry which is preliminary data.</text>
</comment>
<dbReference type="Pfam" id="PF13930">
    <property type="entry name" value="Endonuclea_NS_2"/>
    <property type="match status" value="1"/>
</dbReference>
<gene>
    <name evidence="3" type="ORF">DW084_02850</name>
</gene>
<evidence type="ECO:0000259" key="2">
    <source>
        <dbReference type="Pfam" id="PF13930"/>
    </source>
</evidence>
<evidence type="ECO:0000313" key="3">
    <source>
        <dbReference type="EMBL" id="RHK07636.1"/>
    </source>
</evidence>
<feature type="compositionally biased region" description="Low complexity" evidence="1">
    <location>
        <begin position="252"/>
        <end position="269"/>
    </location>
</feature>
<dbReference type="EMBL" id="QRMZ01000003">
    <property type="protein sequence ID" value="RHK07636.1"/>
    <property type="molecule type" value="Genomic_DNA"/>
</dbReference>
<evidence type="ECO:0000313" key="4">
    <source>
        <dbReference type="Proteomes" id="UP000286288"/>
    </source>
</evidence>
<reference evidence="3 4" key="1">
    <citation type="submission" date="2018-08" db="EMBL/GenBank/DDBJ databases">
        <title>A genome reference for cultivated species of the human gut microbiota.</title>
        <authorList>
            <person name="Zou Y."/>
            <person name="Xue W."/>
            <person name="Luo G."/>
        </authorList>
    </citation>
    <scope>NUCLEOTIDE SEQUENCE [LARGE SCALE GENOMIC DNA]</scope>
    <source>
        <strain evidence="3 4">AF48-16</strain>
    </source>
</reference>
<dbReference type="InterPro" id="IPR044927">
    <property type="entry name" value="Endonuclea_NS_2"/>
</dbReference>
<feature type="compositionally biased region" description="Polar residues" evidence="1">
    <location>
        <begin position="242"/>
        <end position="251"/>
    </location>
</feature>
<dbReference type="AlphaFoldDB" id="A0A415EWC8"/>
<evidence type="ECO:0000256" key="1">
    <source>
        <dbReference type="SAM" id="MobiDB-lite"/>
    </source>
</evidence>
<proteinExistence type="predicted"/>
<organism evidence="3 4">
    <name type="scientific">Enterococcus casseliflavus</name>
    <name type="common">Enterococcus flavescens</name>
    <dbReference type="NCBI Taxonomy" id="37734"/>
    <lineage>
        <taxon>Bacteria</taxon>
        <taxon>Bacillati</taxon>
        <taxon>Bacillota</taxon>
        <taxon>Bacilli</taxon>
        <taxon>Lactobacillales</taxon>
        <taxon>Enterococcaceae</taxon>
        <taxon>Enterococcus</taxon>
    </lineage>
</organism>
<name>A0A415EWC8_ENTCA</name>
<dbReference type="Gene3D" id="3.40.570.10">
    <property type="entry name" value="Extracellular Endonuclease, subunit A"/>
    <property type="match status" value="1"/>
</dbReference>
<dbReference type="Proteomes" id="UP000286288">
    <property type="component" value="Unassembled WGS sequence"/>
</dbReference>
<feature type="region of interest" description="Disordered" evidence="1">
    <location>
        <begin position="242"/>
        <end position="293"/>
    </location>
</feature>